<dbReference type="GO" id="GO:0005634">
    <property type="term" value="C:nucleus"/>
    <property type="evidence" value="ECO:0000318"/>
    <property type="project" value="GO_Central"/>
</dbReference>
<keyword evidence="11" id="KW-1185">Reference proteome</keyword>
<dbReference type="GO" id="GO:0016579">
    <property type="term" value="P:protein deubiquitination"/>
    <property type="evidence" value="ECO:0007669"/>
    <property type="project" value="InterPro"/>
</dbReference>
<evidence type="ECO:0000256" key="1">
    <source>
        <dbReference type="ARBA" id="ARBA00000707"/>
    </source>
</evidence>
<gene>
    <name evidence="10" type="ORF">GSPATT00018191001</name>
</gene>
<dbReference type="Gene3D" id="3.90.70.10">
    <property type="entry name" value="Cysteine proteinases"/>
    <property type="match status" value="1"/>
</dbReference>
<dbReference type="OrthoDB" id="2420415at2759"/>
<organism evidence="10 11">
    <name type="scientific">Paramecium tetraurelia</name>
    <dbReference type="NCBI Taxonomy" id="5888"/>
    <lineage>
        <taxon>Eukaryota</taxon>
        <taxon>Sar</taxon>
        <taxon>Alveolata</taxon>
        <taxon>Ciliophora</taxon>
        <taxon>Intramacronucleata</taxon>
        <taxon>Oligohymenophorea</taxon>
        <taxon>Peniculida</taxon>
        <taxon>Parameciidae</taxon>
        <taxon>Paramecium</taxon>
    </lineage>
</organism>
<dbReference type="OMA" id="DQYIGMG"/>
<dbReference type="EC" id="3.4.19.12" evidence="2"/>
<dbReference type="RefSeq" id="XP_001451271.1">
    <property type="nucleotide sequence ID" value="XM_001451234.1"/>
</dbReference>
<keyword evidence="3" id="KW-0645">Protease</keyword>
<evidence type="ECO:0000259" key="9">
    <source>
        <dbReference type="PROSITE" id="PS50235"/>
    </source>
</evidence>
<dbReference type="AlphaFoldDB" id="A0DLF7"/>
<evidence type="ECO:0000313" key="10">
    <source>
        <dbReference type="EMBL" id="CAK83874.1"/>
    </source>
</evidence>
<dbReference type="PROSITE" id="PS00973">
    <property type="entry name" value="USP_2"/>
    <property type="match status" value="1"/>
</dbReference>
<dbReference type="STRING" id="5888.A0DLF7"/>
<dbReference type="InterPro" id="IPR018200">
    <property type="entry name" value="USP_CS"/>
</dbReference>
<dbReference type="PANTHER" id="PTHR43982:SF6">
    <property type="entry name" value="UBIQUITIN CARBOXYL-TERMINAL HYDROLASE 2-RELATED"/>
    <property type="match status" value="1"/>
</dbReference>
<reference evidence="10 11" key="1">
    <citation type="journal article" date="2006" name="Nature">
        <title>Global trends of whole-genome duplications revealed by the ciliate Paramecium tetraurelia.</title>
        <authorList>
            <consortium name="Genoscope"/>
            <person name="Aury J.-M."/>
            <person name="Jaillon O."/>
            <person name="Duret L."/>
            <person name="Noel B."/>
            <person name="Jubin C."/>
            <person name="Porcel B.M."/>
            <person name="Segurens B."/>
            <person name="Daubin V."/>
            <person name="Anthouard V."/>
            <person name="Aiach N."/>
            <person name="Arnaiz O."/>
            <person name="Billaut A."/>
            <person name="Beisson J."/>
            <person name="Blanc I."/>
            <person name="Bouhouche K."/>
            <person name="Camara F."/>
            <person name="Duharcourt S."/>
            <person name="Guigo R."/>
            <person name="Gogendeau D."/>
            <person name="Katinka M."/>
            <person name="Keller A.-M."/>
            <person name="Kissmehl R."/>
            <person name="Klotz C."/>
            <person name="Koll F."/>
            <person name="Le Moue A."/>
            <person name="Lepere C."/>
            <person name="Malinsky S."/>
            <person name="Nowacki M."/>
            <person name="Nowak J.K."/>
            <person name="Plattner H."/>
            <person name="Poulain J."/>
            <person name="Ruiz F."/>
            <person name="Serrano V."/>
            <person name="Zagulski M."/>
            <person name="Dessen P."/>
            <person name="Betermier M."/>
            <person name="Weissenbach J."/>
            <person name="Scarpelli C."/>
            <person name="Schachter V."/>
            <person name="Sperling L."/>
            <person name="Meyer E."/>
            <person name="Cohen J."/>
            <person name="Wincker P."/>
        </authorList>
    </citation>
    <scope>NUCLEOTIDE SEQUENCE [LARGE SCALE GENOMIC DNA]</scope>
    <source>
        <strain evidence="10 11">Stock d4-2</strain>
    </source>
</reference>
<name>A0DLF7_PARTE</name>
<evidence type="ECO:0000256" key="7">
    <source>
        <dbReference type="SAM" id="Coils"/>
    </source>
</evidence>
<evidence type="ECO:0000256" key="5">
    <source>
        <dbReference type="ARBA" id="ARBA00022801"/>
    </source>
</evidence>
<dbReference type="eggNOG" id="KOG1863">
    <property type="taxonomic scope" value="Eukaryota"/>
</dbReference>
<dbReference type="GO" id="GO:0005829">
    <property type="term" value="C:cytosol"/>
    <property type="evidence" value="ECO:0000318"/>
    <property type="project" value="GO_Central"/>
</dbReference>
<dbReference type="PROSITE" id="PS50030">
    <property type="entry name" value="UBA"/>
    <property type="match status" value="1"/>
</dbReference>
<keyword evidence="5" id="KW-0378">Hydrolase</keyword>
<evidence type="ECO:0000256" key="4">
    <source>
        <dbReference type="ARBA" id="ARBA00022786"/>
    </source>
</evidence>
<evidence type="ECO:0000256" key="2">
    <source>
        <dbReference type="ARBA" id="ARBA00012759"/>
    </source>
</evidence>
<dbReference type="PROSITE" id="PS50235">
    <property type="entry name" value="USP_3"/>
    <property type="match status" value="1"/>
</dbReference>
<dbReference type="GO" id="GO:0043161">
    <property type="term" value="P:proteasome-mediated ubiquitin-dependent protein catabolic process"/>
    <property type="evidence" value="ECO:0007669"/>
    <property type="project" value="InterPro"/>
</dbReference>
<dbReference type="GO" id="GO:0031647">
    <property type="term" value="P:regulation of protein stability"/>
    <property type="evidence" value="ECO:0000318"/>
    <property type="project" value="GO_Central"/>
</dbReference>
<evidence type="ECO:0000259" key="8">
    <source>
        <dbReference type="PROSITE" id="PS50030"/>
    </source>
</evidence>
<comment type="catalytic activity">
    <reaction evidence="1">
        <text>Thiol-dependent hydrolysis of ester, thioester, amide, peptide and isopeptide bonds formed by the C-terminal Gly of ubiquitin (a 76-residue protein attached to proteins as an intracellular targeting signal).</text>
        <dbReference type="EC" id="3.4.19.12"/>
    </reaction>
</comment>
<keyword evidence="7" id="KW-0175">Coiled coil</keyword>
<dbReference type="InParanoid" id="A0DLF7"/>
<dbReference type="Proteomes" id="UP000000600">
    <property type="component" value="Unassembled WGS sequence"/>
</dbReference>
<evidence type="ECO:0000256" key="3">
    <source>
        <dbReference type="ARBA" id="ARBA00022670"/>
    </source>
</evidence>
<dbReference type="InterPro" id="IPR038765">
    <property type="entry name" value="Papain-like_cys_pep_sf"/>
</dbReference>
<dbReference type="EMBL" id="CT868485">
    <property type="protein sequence ID" value="CAK83874.1"/>
    <property type="molecule type" value="Genomic_DNA"/>
</dbReference>
<dbReference type="PANTHER" id="PTHR43982">
    <property type="entry name" value="UBIQUITIN CARBOXYL-TERMINAL HYDROLASE"/>
    <property type="match status" value="1"/>
</dbReference>
<dbReference type="InterPro" id="IPR015940">
    <property type="entry name" value="UBA"/>
</dbReference>
<dbReference type="GeneID" id="5037056"/>
<dbReference type="FunFam" id="3.90.70.10:FF:000172">
    <property type="entry name" value="Probable ubiquitin carboxyl-terminal hydrolase 2"/>
    <property type="match status" value="1"/>
</dbReference>
<evidence type="ECO:0000313" key="11">
    <source>
        <dbReference type="Proteomes" id="UP000000600"/>
    </source>
</evidence>
<feature type="domain" description="USP" evidence="9">
    <location>
        <begin position="98"/>
        <end position="534"/>
    </location>
</feature>
<sequence>MKTPINQDLLDQYIGMGFSKELITMAWEESNTEADVINTLLTLSDKNNALANTPTKQDEEILLNQALIDSYKTNPQATTSTFEMVSPEQRKRTNGVPCGLKNVGNTCYFNGLLQTYFFNSDFVKIIIKFQPPAQIEQGKQGKSIQLVQNLQQLFLSMIGSDKKYVDPSDVIKSICDDFGNVLPIGDQKDVGEFNTYFLSRIGEGLAYNEHQPSKIEEQPHEGPPSILRMKSSTIHDEDVVSKLFFCKVHHYLQFDQAGVPQNRDNTELYNFIPIDLQDGNLYDGFDNFVVNSIEDFKNDLSETVCATKYNWVQGAPQTLSFQIKRVAYNKEKNDLVKQNDEFYFEEEIYLDRFLYENSKRYLDIRNQNRELKAKQKVIKQELLQLSKFDDKYDLQDVLQTAVKFLTIQSKENPQNPANFGPSDQKNTIEQLQKYSQQVQKKKEHLQKQYNDLEDKIQASYNNFKGNKYQLQSVLIHEGMANSGHYYTYIKDFRLNKWFKFNDIRVTEETREKVFQDAIGVKPGINAYLLIYVKDELVQEEMKFPKRLYSTSTEKDYLQDSYGGFLSQSQNESIKRENQLFQNEIEDYKQARIIERITEAYQTRFEFVNEHYRTLVNKTQNIKFKPIFIQNFPIYVKSKASQISNQNTQHDNLIKWIILDSALREVQENKQGIFGGQIGENFQNKLINKFSAQFNEFKRPSAKLTQSEQNDLNKFEQEYLNYVNLGSWATIILELLEKKDFIQVLQVLQCLTKKVKTLEQQSYFFKFTKNLKILVPIIIIGKMIPKESQVNLKELQLLQAYLVHNHFQYDDPKLWKTEISIMLNAIIENHNQQAVKEIIDNFEAENKIKENMDLLEFLSEEVQNYQLVISSSYEIYFWSTYQKQDQIYDKLLEGMNKLKQLFDVRYHNKSYQPFIKIQQALKDPQPLMKEDLEKIIK</sequence>
<keyword evidence="4" id="KW-0833">Ubl conjugation pathway</keyword>
<dbReference type="InterPro" id="IPR001394">
    <property type="entry name" value="Peptidase_C19_UCH"/>
</dbReference>
<keyword evidence="6" id="KW-0788">Thiol protease</keyword>
<dbReference type="InterPro" id="IPR044635">
    <property type="entry name" value="UBP14-like"/>
</dbReference>
<evidence type="ECO:0000256" key="6">
    <source>
        <dbReference type="ARBA" id="ARBA00022807"/>
    </source>
</evidence>
<feature type="domain" description="UBA" evidence="8">
    <location>
        <begin position="4"/>
        <end position="44"/>
    </location>
</feature>
<dbReference type="HOGENOM" id="CLU_013522_0_0_1"/>
<protein>
    <recommendedName>
        <fullName evidence="2">ubiquitinyl hydrolase 1</fullName>
        <ecNumber evidence="2">3.4.19.12</ecNumber>
    </recommendedName>
</protein>
<dbReference type="Pfam" id="PF00443">
    <property type="entry name" value="UCH"/>
    <property type="match status" value="1"/>
</dbReference>
<dbReference type="KEGG" id="ptm:GSPATT00018191001"/>
<accession>A0DLF7</accession>
<dbReference type="SUPFAM" id="SSF54001">
    <property type="entry name" value="Cysteine proteinases"/>
    <property type="match status" value="1"/>
</dbReference>
<dbReference type="GO" id="GO:0004843">
    <property type="term" value="F:cysteine-type deubiquitinase activity"/>
    <property type="evidence" value="ECO:0000318"/>
    <property type="project" value="GO_Central"/>
</dbReference>
<dbReference type="InterPro" id="IPR028889">
    <property type="entry name" value="USP"/>
</dbReference>
<proteinExistence type="predicted"/>
<feature type="coiled-coil region" evidence="7">
    <location>
        <begin position="428"/>
        <end position="462"/>
    </location>
</feature>